<dbReference type="STRING" id="286727.SAMN02982917_0002"/>
<reference evidence="2 3" key="1">
    <citation type="submission" date="2017-04" db="EMBL/GenBank/DDBJ databases">
        <authorList>
            <person name="Afonso C.L."/>
            <person name="Miller P.J."/>
            <person name="Scott M.A."/>
            <person name="Spackman E."/>
            <person name="Goraichik I."/>
            <person name="Dimitrov K.M."/>
            <person name="Suarez D.L."/>
            <person name="Swayne D.E."/>
        </authorList>
    </citation>
    <scope>NUCLEOTIDE SEQUENCE [LARGE SCALE GENOMIC DNA]</scope>
    <source>
        <strain evidence="2 3">A2P</strain>
    </source>
</reference>
<feature type="compositionally biased region" description="Low complexity" evidence="1">
    <location>
        <begin position="224"/>
        <end position="239"/>
    </location>
</feature>
<evidence type="ECO:0000313" key="2">
    <source>
        <dbReference type="EMBL" id="SMF90802.1"/>
    </source>
</evidence>
<sequence>MLPISSKDVVPFTPRLDFLNHLRDLHANAQGAKAKGELQATIDLVQAEIDATPQPVFRLAVASHLQRAAFRRDLLATGATYAGDKALYAALRADIEAISPDNLAEALEIIDAVEAVGKPADADPELRDRYTEIARIARGLGGRYAGVEGDFEYYLSVAPFIACRHFLMGWEGVKDAAGNDAPFVRRGNLTTDETLGHLDENEMRAVGFKILNLMQPTKAMEKNSVSPSRSASSRTLSPTAKKKRPTVRRGKSSANGTTATPA</sequence>
<accession>A0A1X7HQS6</accession>
<protein>
    <submittedName>
        <fullName evidence="2">Uncharacterized protein</fullName>
    </submittedName>
</protein>
<organism evidence="2 3">
    <name type="scientific">Azospirillum oryzae</name>
    <dbReference type="NCBI Taxonomy" id="286727"/>
    <lineage>
        <taxon>Bacteria</taxon>
        <taxon>Pseudomonadati</taxon>
        <taxon>Pseudomonadota</taxon>
        <taxon>Alphaproteobacteria</taxon>
        <taxon>Rhodospirillales</taxon>
        <taxon>Azospirillaceae</taxon>
        <taxon>Azospirillum</taxon>
    </lineage>
</organism>
<proteinExistence type="predicted"/>
<evidence type="ECO:0000313" key="3">
    <source>
        <dbReference type="Proteomes" id="UP000192936"/>
    </source>
</evidence>
<evidence type="ECO:0000256" key="1">
    <source>
        <dbReference type="SAM" id="MobiDB-lite"/>
    </source>
</evidence>
<dbReference type="Proteomes" id="UP000192936">
    <property type="component" value="Unassembled WGS sequence"/>
</dbReference>
<feature type="region of interest" description="Disordered" evidence="1">
    <location>
        <begin position="219"/>
        <end position="262"/>
    </location>
</feature>
<name>A0A1X7HQS6_9PROT</name>
<feature type="compositionally biased region" description="Basic residues" evidence="1">
    <location>
        <begin position="240"/>
        <end position="251"/>
    </location>
</feature>
<dbReference type="OrthoDB" id="7300512at2"/>
<dbReference type="RefSeq" id="WP_085091838.1">
    <property type="nucleotide sequence ID" value="NZ_FXAK01000010.1"/>
</dbReference>
<dbReference type="AlphaFoldDB" id="A0A1X7HQS6"/>
<dbReference type="EMBL" id="FXAK01000010">
    <property type="protein sequence ID" value="SMF90802.1"/>
    <property type="molecule type" value="Genomic_DNA"/>
</dbReference>
<gene>
    <name evidence="2" type="ORF">SAMN02982917_0002</name>
</gene>
<feature type="compositionally biased region" description="Polar residues" evidence="1">
    <location>
        <begin position="252"/>
        <end position="262"/>
    </location>
</feature>